<dbReference type="InterPro" id="IPR025944">
    <property type="entry name" value="Sigma_54_int_dom_CS"/>
</dbReference>
<dbReference type="InterPro" id="IPR058031">
    <property type="entry name" value="AAA_lid_NorR"/>
</dbReference>
<dbReference type="PANTHER" id="PTHR32071:SF113">
    <property type="entry name" value="ALGINATE BIOSYNTHESIS TRANSCRIPTIONAL REGULATORY PROTEIN ALGB"/>
    <property type="match status" value="1"/>
</dbReference>
<dbReference type="SUPFAM" id="SSF52172">
    <property type="entry name" value="CheY-like"/>
    <property type="match status" value="1"/>
</dbReference>
<evidence type="ECO:0000259" key="8">
    <source>
        <dbReference type="PROSITE" id="PS50110"/>
    </source>
</evidence>
<evidence type="ECO:0000256" key="1">
    <source>
        <dbReference type="ARBA" id="ARBA00022741"/>
    </source>
</evidence>
<dbReference type="PANTHER" id="PTHR32071">
    <property type="entry name" value="TRANSCRIPTIONAL REGULATORY PROTEIN"/>
    <property type="match status" value="1"/>
</dbReference>
<keyword evidence="4" id="KW-0238">DNA-binding</keyword>
<dbReference type="PROSITE" id="PS00688">
    <property type="entry name" value="SIGMA54_INTERACT_3"/>
    <property type="match status" value="1"/>
</dbReference>
<sequence length="453" mass="50159">MSDRRVLVIDDEAGLRHTLLLILRDEGYHVLVAEDGEAGLRLALAEHPQLVLCDVRMPRMGGLEFLERYVEAGGTALVVMMSAYGALDQAVEAMRRGAYDYISKPFNADEVILTLRKAEEREQLRREVERLKKEVGEVAGFEEVIGVSAAMREVTDLAARVAPFPSTVLLTGESGSGKEAIARAVHRASARRDRPFVAVNCAAIPENLLESELFGHEKGAFTGADRAHEGLFEEADGGTLFLDEIGEMPLPLQVKLLRVLQERTVRRVGGTGERAVDVRVLAATARDLVDEVREGRFREDLFYRINVVQVHVPPLRTRPEDIPALAAHFVNRHAPRLGIAEPQVPPELFPVLAAYTWPGNVRELENVIERALVLSGGKVKVEHLPPHVRSGRPPFEVLADDGDLSVKRRLPSLEKTLIARALERAGGNRTRAAEMLDLSVRALSYKIRDYGLE</sequence>
<dbReference type="InterPro" id="IPR003593">
    <property type="entry name" value="AAA+_ATPase"/>
</dbReference>
<dbReference type="GO" id="GO:0000160">
    <property type="term" value="P:phosphorelay signal transduction system"/>
    <property type="evidence" value="ECO:0007669"/>
    <property type="project" value="InterPro"/>
</dbReference>
<dbReference type="InterPro" id="IPR009057">
    <property type="entry name" value="Homeodomain-like_sf"/>
</dbReference>
<organism evidence="9">
    <name type="scientific">uncultured Gemmatimonadota bacterium</name>
    <dbReference type="NCBI Taxonomy" id="203437"/>
    <lineage>
        <taxon>Bacteria</taxon>
        <taxon>Pseudomonadati</taxon>
        <taxon>Gemmatimonadota</taxon>
        <taxon>environmental samples</taxon>
    </lineage>
</organism>
<dbReference type="InterPro" id="IPR002078">
    <property type="entry name" value="Sigma_54_int"/>
</dbReference>
<dbReference type="PRINTS" id="PR01590">
    <property type="entry name" value="HTHFIS"/>
</dbReference>
<gene>
    <name evidence="9" type="ORF">AVDCRST_MAG89-1997</name>
</gene>
<dbReference type="FunFam" id="3.40.50.300:FF:000006">
    <property type="entry name" value="DNA-binding transcriptional regulator NtrC"/>
    <property type="match status" value="1"/>
</dbReference>
<dbReference type="GO" id="GO:0005524">
    <property type="term" value="F:ATP binding"/>
    <property type="evidence" value="ECO:0007669"/>
    <property type="project" value="UniProtKB-KW"/>
</dbReference>
<dbReference type="AlphaFoldDB" id="A0A6J4LCM0"/>
<evidence type="ECO:0000256" key="4">
    <source>
        <dbReference type="ARBA" id="ARBA00023125"/>
    </source>
</evidence>
<evidence type="ECO:0000256" key="6">
    <source>
        <dbReference type="PROSITE-ProRule" id="PRU00169"/>
    </source>
</evidence>
<feature type="domain" description="Response regulatory" evidence="8">
    <location>
        <begin position="5"/>
        <end position="119"/>
    </location>
</feature>
<dbReference type="InterPro" id="IPR002197">
    <property type="entry name" value="HTH_Fis"/>
</dbReference>
<proteinExistence type="predicted"/>
<dbReference type="Pfam" id="PF00072">
    <property type="entry name" value="Response_reg"/>
    <property type="match status" value="1"/>
</dbReference>
<feature type="modified residue" description="4-aspartylphosphate" evidence="6">
    <location>
        <position position="54"/>
    </location>
</feature>
<evidence type="ECO:0000256" key="5">
    <source>
        <dbReference type="ARBA" id="ARBA00023163"/>
    </source>
</evidence>
<dbReference type="Gene3D" id="3.40.50.2300">
    <property type="match status" value="1"/>
</dbReference>
<dbReference type="CDD" id="cd00009">
    <property type="entry name" value="AAA"/>
    <property type="match status" value="1"/>
</dbReference>
<dbReference type="Pfam" id="PF02954">
    <property type="entry name" value="HTH_8"/>
    <property type="match status" value="1"/>
</dbReference>
<dbReference type="SMART" id="SM00382">
    <property type="entry name" value="AAA"/>
    <property type="match status" value="1"/>
</dbReference>
<dbReference type="InterPro" id="IPR025662">
    <property type="entry name" value="Sigma_54_int_dom_ATP-bd_1"/>
</dbReference>
<evidence type="ECO:0000256" key="2">
    <source>
        <dbReference type="ARBA" id="ARBA00022840"/>
    </source>
</evidence>
<dbReference type="GO" id="GO:0043565">
    <property type="term" value="F:sequence-specific DNA binding"/>
    <property type="evidence" value="ECO:0007669"/>
    <property type="project" value="InterPro"/>
</dbReference>
<feature type="domain" description="Sigma-54 factor interaction" evidence="7">
    <location>
        <begin position="144"/>
        <end position="373"/>
    </location>
</feature>
<dbReference type="Gene3D" id="1.10.8.60">
    <property type="match status" value="1"/>
</dbReference>
<reference evidence="9" key="1">
    <citation type="submission" date="2020-02" db="EMBL/GenBank/DDBJ databases">
        <authorList>
            <person name="Meier V. D."/>
        </authorList>
    </citation>
    <scope>NUCLEOTIDE SEQUENCE</scope>
    <source>
        <strain evidence="9">AVDCRST_MAG89</strain>
    </source>
</reference>
<evidence type="ECO:0000256" key="3">
    <source>
        <dbReference type="ARBA" id="ARBA00023015"/>
    </source>
</evidence>
<dbReference type="PROSITE" id="PS00675">
    <property type="entry name" value="SIGMA54_INTERACT_1"/>
    <property type="match status" value="1"/>
</dbReference>
<keyword evidence="1" id="KW-0547">Nucleotide-binding</keyword>
<dbReference type="InterPro" id="IPR027417">
    <property type="entry name" value="P-loop_NTPase"/>
</dbReference>
<dbReference type="InterPro" id="IPR001789">
    <property type="entry name" value="Sig_transdc_resp-reg_receiver"/>
</dbReference>
<dbReference type="EMBL" id="CADCTV010000423">
    <property type="protein sequence ID" value="CAA9328121.1"/>
    <property type="molecule type" value="Genomic_DNA"/>
</dbReference>
<protein>
    <submittedName>
        <fullName evidence="9">Response regulator of zinc sigma-54-dependent two-component system</fullName>
    </submittedName>
</protein>
<evidence type="ECO:0000313" key="9">
    <source>
        <dbReference type="EMBL" id="CAA9328121.1"/>
    </source>
</evidence>
<dbReference type="Gene3D" id="3.40.50.300">
    <property type="entry name" value="P-loop containing nucleotide triphosphate hydrolases"/>
    <property type="match status" value="1"/>
</dbReference>
<dbReference type="Gene3D" id="1.10.10.60">
    <property type="entry name" value="Homeodomain-like"/>
    <property type="match status" value="1"/>
</dbReference>
<dbReference type="InterPro" id="IPR025943">
    <property type="entry name" value="Sigma_54_int_dom_ATP-bd_2"/>
</dbReference>
<evidence type="ECO:0000259" key="7">
    <source>
        <dbReference type="PROSITE" id="PS50045"/>
    </source>
</evidence>
<dbReference type="PROSITE" id="PS50045">
    <property type="entry name" value="SIGMA54_INTERACT_4"/>
    <property type="match status" value="1"/>
</dbReference>
<keyword evidence="5" id="KW-0804">Transcription</keyword>
<dbReference type="PROSITE" id="PS00676">
    <property type="entry name" value="SIGMA54_INTERACT_2"/>
    <property type="match status" value="1"/>
</dbReference>
<keyword evidence="3" id="KW-0805">Transcription regulation</keyword>
<keyword evidence="6" id="KW-0597">Phosphoprotein</keyword>
<dbReference type="Pfam" id="PF25601">
    <property type="entry name" value="AAA_lid_14"/>
    <property type="match status" value="1"/>
</dbReference>
<dbReference type="PROSITE" id="PS50110">
    <property type="entry name" value="RESPONSE_REGULATORY"/>
    <property type="match status" value="1"/>
</dbReference>
<dbReference type="SUPFAM" id="SSF52540">
    <property type="entry name" value="P-loop containing nucleoside triphosphate hydrolases"/>
    <property type="match status" value="1"/>
</dbReference>
<dbReference type="GO" id="GO:0006355">
    <property type="term" value="P:regulation of DNA-templated transcription"/>
    <property type="evidence" value="ECO:0007669"/>
    <property type="project" value="InterPro"/>
</dbReference>
<accession>A0A6J4LCM0</accession>
<keyword evidence="2" id="KW-0067">ATP-binding</keyword>
<name>A0A6J4LCM0_9BACT</name>
<dbReference type="Pfam" id="PF00158">
    <property type="entry name" value="Sigma54_activat"/>
    <property type="match status" value="1"/>
</dbReference>
<dbReference type="SUPFAM" id="SSF46689">
    <property type="entry name" value="Homeodomain-like"/>
    <property type="match status" value="1"/>
</dbReference>
<dbReference type="SMART" id="SM00448">
    <property type="entry name" value="REC"/>
    <property type="match status" value="1"/>
</dbReference>
<dbReference type="InterPro" id="IPR011006">
    <property type="entry name" value="CheY-like_superfamily"/>
</dbReference>